<accession>A0A7G8Q787</accession>
<dbReference type="Proteomes" id="UP000515873">
    <property type="component" value="Chromosome"/>
</dbReference>
<dbReference type="KEGG" id="dtl:H8F01_05790"/>
<dbReference type="PIRSF" id="PIRSF028757">
    <property type="entry name" value="LD-carboxypeptidase"/>
    <property type="match status" value="1"/>
</dbReference>
<evidence type="ECO:0000256" key="5">
    <source>
        <dbReference type="ARBA" id="ARBA00022825"/>
    </source>
</evidence>
<dbReference type="InterPro" id="IPR027461">
    <property type="entry name" value="Carboxypeptidase_A_C_sf"/>
</dbReference>
<organism evidence="10 11">
    <name type="scientific">Dyella telluris</name>
    <dbReference type="NCBI Taxonomy" id="2763498"/>
    <lineage>
        <taxon>Bacteria</taxon>
        <taxon>Pseudomonadati</taxon>
        <taxon>Pseudomonadota</taxon>
        <taxon>Gammaproteobacteria</taxon>
        <taxon>Lysobacterales</taxon>
        <taxon>Rhodanobacteraceae</taxon>
        <taxon>Dyella</taxon>
    </lineage>
</organism>
<dbReference type="Pfam" id="PF17676">
    <property type="entry name" value="Peptidase_S66C"/>
    <property type="match status" value="1"/>
</dbReference>
<dbReference type="Gene3D" id="3.40.50.10740">
    <property type="entry name" value="Class I glutamine amidotransferase-like"/>
    <property type="match status" value="1"/>
</dbReference>
<comment type="similarity">
    <text evidence="1">Belongs to the peptidase S66 family.</text>
</comment>
<keyword evidence="5" id="KW-0720">Serine protease</keyword>
<feature type="active site" description="Nucleophile" evidence="6">
    <location>
        <position position="108"/>
    </location>
</feature>
<keyword evidence="11" id="KW-1185">Reference proteome</keyword>
<dbReference type="EC" id="3.4.17.13" evidence="10"/>
<dbReference type="GO" id="GO:0008236">
    <property type="term" value="F:serine-type peptidase activity"/>
    <property type="evidence" value="ECO:0007669"/>
    <property type="project" value="UniProtKB-KW"/>
</dbReference>
<dbReference type="InterPro" id="IPR003507">
    <property type="entry name" value="S66_fam"/>
</dbReference>
<gene>
    <name evidence="10" type="primary">ldcA</name>
    <name evidence="10" type="ORF">H8F01_05790</name>
</gene>
<proteinExistence type="inferred from homology"/>
<dbReference type="EMBL" id="CP060412">
    <property type="protein sequence ID" value="QNK02645.1"/>
    <property type="molecule type" value="Genomic_DNA"/>
</dbReference>
<dbReference type="InterPro" id="IPR040449">
    <property type="entry name" value="Peptidase_S66_N"/>
</dbReference>
<protein>
    <submittedName>
        <fullName evidence="10">Muramoyltetrapeptide carboxypeptidase</fullName>
        <ecNumber evidence="10">3.4.17.13</ecNumber>
    </submittedName>
</protein>
<evidence type="ECO:0000313" key="11">
    <source>
        <dbReference type="Proteomes" id="UP000515873"/>
    </source>
</evidence>
<dbReference type="Pfam" id="PF02016">
    <property type="entry name" value="Peptidase_S66"/>
    <property type="match status" value="1"/>
</dbReference>
<feature type="domain" description="LD-carboxypeptidase C-terminal" evidence="9">
    <location>
        <begin position="172"/>
        <end position="288"/>
    </location>
</feature>
<evidence type="ECO:0000256" key="1">
    <source>
        <dbReference type="ARBA" id="ARBA00010233"/>
    </source>
</evidence>
<dbReference type="InterPro" id="IPR027478">
    <property type="entry name" value="LdcA_N"/>
</dbReference>
<dbReference type="InterPro" id="IPR029062">
    <property type="entry name" value="Class_I_gatase-like"/>
</dbReference>
<feature type="region of interest" description="Disordered" evidence="7">
    <location>
        <begin position="302"/>
        <end position="321"/>
    </location>
</feature>
<dbReference type="PANTHER" id="PTHR30237:SF2">
    <property type="entry name" value="MUREIN TETRAPEPTIDE CARBOXYPEPTIDASE"/>
    <property type="match status" value="1"/>
</dbReference>
<dbReference type="InterPro" id="IPR040921">
    <property type="entry name" value="Peptidase_S66C"/>
</dbReference>
<evidence type="ECO:0000256" key="7">
    <source>
        <dbReference type="SAM" id="MobiDB-lite"/>
    </source>
</evidence>
<dbReference type="Gene3D" id="3.50.30.60">
    <property type="entry name" value="LD-carboxypeptidase A C-terminal domain-like"/>
    <property type="match status" value="1"/>
</dbReference>
<dbReference type="GO" id="GO:0106415">
    <property type="term" value="F:muramoyltetrapeptide carboxypeptidase activity"/>
    <property type="evidence" value="ECO:0007669"/>
    <property type="project" value="UniProtKB-EC"/>
</dbReference>
<dbReference type="AlphaFoldDB" id="A0A7G8Q787"/>
<dbReference type="RefSeq" id="WP_187058076.1">
    <property type="nucleotide sequence ID" value="NZ_CP060412.1"/>
</dbReference>
<keyword evidence="2 10" id="KW-0121">Carboxypeptidase</keyword>
<evidence type="ECO:0000313" key="10">
    <source>
        <dbReference type="EMBL" id="QNK02645.1"/>
    </source>
</evidence>
<evidence type="ECO:0000259" key="9">
    <source>
        <dbReference type="Pfam" id="PF17676"/>
    </source>
</evidence>
<feature type="domain" description="LD-carboxypeptidase N-terminal" evidence="8">
    <location>
        <begin position="6"/>
        <end position="128"/>
    </location>
</feature>
<dbReference type="NCBIfam" id="NF008424">
    <property type="entry name" value="PRK11253.1"/>
    <property type="match status" value="1"/>
</dbReference>
<name>A0A7G8Q787_9GAMM</name>
<dbReference type="GO" id="GO:0006508">
    <property type="term" value="P:proteolysis"/>
    <property type="evidence" value="ECO:0007669"/>
    <property type="project" value="UniProtKB-KW"/>
</dbReference>
<evidence type="ECO:0000256" key="3">
    <source>
        <dbReference type="ARBA" id="ARBA00022670"/>
    </source>
</evidence>
<feature type="active site" description="Charge relay system" evidence="6">
    <location>
        <position position="203"/>
    </location>
</feature>
<evidence type="ECO:0000256" key="4">
    <source>
        <dbReference type="ARBA" id="ARBA00022801"/>
    </source>
</evidence>
<dbReference type="CDD" id="cd07025">
    <property type="entry name" value="Peptidase_S66"/>
    <property type="match status" value="1"/>
</dbReference>
<evidence type="ECO:0000259" key="8">
    <source>
        <dbReference type="Pfam" id="PF02016"/>
    </source>
</evidence>
<reference evidence="10 11" key="1">
    <citation type="submission" date="2020-08" db="EMBL/GenBank/DDBJ databases">
        <title>Dyella sp. G9 isolated from forest soil.</title>
        <authorList>
            <person name="Fu J."/>
            <person name="Qiu L."/>
        </authorList>
    </citation>
    <scope>NUCLEOTIDE SEQUENCE [LARGE SCALE GENOMIC DNA]</scope>
    <source>
        <strain evidence="10 11">G9</strain>
    </source>
</reference>
<evidence type="ECO:0000256" key="2">
    <source>
        <dbReference type="ARBA" id="ARBA00022645"/>
    </source>
</evidence>
<evidence type="ECO:0000256" key="6">
    <source>
        <dbReference type="PIRSR" id="PIRSR028757-1"/>
    </source>
</evidence>
<dbReference type="SUPFAM" id="SSF52317">
    <property type="entry name" value="Class I glutamine amidotransferase-like"/>
    <property type="match status" value="1"/>
</dbReference>
<dbReference type="SUPFAM" id="SSF141986">
    <property type="entry name" value="LD-carboxypeptidase A C-terminal domain-like"/>
    <property type="match status" value="1"/>
</dbReference>
<keyword evidence="3" id="KW-0645">Protease</keyword>
<keyword evidence="4 10" id="KW-0378">Hydrolase</keyword>
<feature type="active site" description="Charge relay system" evidence="6">
    <location>
        <position position="273"/>
    </location>
</feature>
<sequence>MTHPTIRLIAPSGYPHDRDAMARGVERLRAAGCNVDGTEVLDRVEHRFAGSDEARAADFNALATMPVLPDIALSVRGGYGATRLLEHLHYDALRERLAGTNTLLVGHSDFTALQMALYAKGGLVTFGGPMLGADFGAPALNGLMWEHFWHTVGEPQASARWATPTQAQVDVEGPLWGGNLAMLCSLLGTPYFPAIDGGILFVEDVGEPPFRIERLLYQLHLSGVLGRQRALVLGHFTHCRPHTYDNGYDTGAVFEQMARVAGLPIVHGLPFGHEADKFTLPFGVPARLQVADGQASLSFRGHPTLDPAISRPVPGTFPQIP</sequence>
<dbReference type="PANTHER" id="PTHR30237">
    <property type="entry name" value="MURAMOYLTETRAPEPTIDE CARBOXYPEPTIDASE"/>
    <property type="match status" value="1"/>
</dbReference>